<evidence type="ECO:0000313" key="1">
    <source>
        <dbReference type="EMBL" id="KWW97442.1"/>
    </source>
</evidence>
<dbReference type="RefSeq" id="WP_067071099.1">
    <property type="nucleotide sequence ID" value="NZ_JYIJ01000019.1"/>
</dbReference>
<comment type="caution">
    <text evidence="1">The sequence shown here is derived from an EMBL/GenBank/DDBJ whole genome shotgun (WGS) entry which is preliminary data.</text>
</comment>
<dbReference type="GO" id="GO:0009306">
    <property type="term" value="P:protein secretion"/>
    <property type="evidence" value="ECO:0007669"/>
    <property type="project" value="InterPro"/>
</dbReference>
<dbReference type="EMBL" id="JYIJ01000019">
    <property type="protein sequence ID" value="KWW97442.1"/>
    <property type="molecule type" value="Genomic_DNA"/>
</dbReference>
<organism evidence="1 2">
    <name type="scientific">Carbonactinospora thermoautotrophica</name>
    <dbReference type="NCBI Taxonomy" id="1469144"/>
    <lineage>
        <taxon>Bacteria</taxon>
        <taxon>Bacillati</taxon>
        <taxon>Actinomycetota</taxon>
        <taxon>Actinomycetes</taxon>
        <taxon>Kitasatosporales</taxon>
        <taxon>Carbonactinosporaceae</taxon>
        <taxon>Carbonactinospora</taxon>
    </lineage>
</organism>
<evidence type="ECO:0008006" key="3">
    <source>
        <dbReference type="Google" id="ProtNLM"/>
    </source>
</evidence>
<dbReference type="Gene3D" id="1.10.287.1060">
    <property type="entry name" value="ESAT-6-like"/>
    <property type="match status" value="1"/>
</dbReference>
<dbReference type="Proteomes" id="UP000070659">
    <property type="component" value="Unassembled WGS sequence"/>
</dbReference>
<accession>A0A132MHW9</accession>
<gene>
    <name evidence="1" type="ORF">TH66_17450</name>
</gene>
<evidence type="ECO:0000313" key="2">
    <source>
        <dbReference type="Proteomes" id="UP000070659"/>
    </source>
</evidence>
<sequence>MDILRILNPDRDPGEAVQAAQPAAGGVTAPGGDTVQVQPERLTAAGQAASGVEQELAAMARADAPGSSARAAAAGLRGWQTASALQHVAETWRSQLTALTGRIGEAGQALVEGARSYQATDENNSRLFWL</sequence>
<protein>
    <recommendedName>
        <fullName evidence="3">WXG100 family type VII secretion target</fullName>
    </recommendedName>
</protein>
<dbReference type="AlphaFoldDB" id="A0A132MHW9"/>
<dbReference type="Pfam" id="PF10824">
    <property type="entry name" value="T7SS_ESX_EspC"/>
    <property type="match status" value="1"/>
</dbReference>
<dbReference type="InterPro" id="IPR022536">
    <property type="entry name" value="EspC"/>
</dbReference>
<name>A0A132MHW9_9ACTN</name>
<reference evidence="1 2" key="1">
    <citation type="submission" date="2015-02" db="EMBL/GenBank/DDBJ databases">
        <title>Physiological reanalysis, assessment of diazotrophy, and genome sequences of multiple isolates of Streptomyces thermoautotrophicus.</title>
        <authorList>
            <person name="MacKellar D.C."/>
            <person name="Lieber L."/>
            <person name="Norman J."/>
            <person name="Bolger A."/>
            <person name="Tobin C."/>
            <person name="Murray J.W."/>
            <person name="Prell J."/>
        </authorList>
    </citation>
    <scope>NUCLEOTIDE SEQUENCE [LARGE SCALE GENOMIC DNA]</scope>
    <source>
        <strain evidence="1 2">UBT1</strain>
    </source>
</reference>
<proteinExistence type="predicted"/>
<dbReference type="PATRIC" id="fig|1469144.8.peg.29"/>